<proteinExistence type="inferred from homology"/>
<dbReference type="InterPro" id="IPR005850">
    <property type="entry name" value="GalP_Utransf_C"/>
</dbReference>
<sequence length="510" mass="59896">MMSIYMEFERLIKYGLKHNLFEYEDICYIRNSLIELFELDEYILENDVSYTSNLEDIINNLLNYAYDMGILESNTSVYRDLLDTKTMSLLIPRPSEVIREFNIRYKEDRVSATNYLYNLSKACDYVRTNRIKENITWKTNTEYGDIDITINLSKPEKDPKAIAKAKFLKESSYPMCLLCKENVGYKGRLNHPARQNLRTVPINLCNKKYHLQYSPYSYYNEHCIIFSDKHEAMQINKSTFDKNLDFVDQFPHYFIGSNADLPIVGGSILSHDHYQGGRYNFAMENAKVISEFCIDGYEDVKVSIVKWPLSVLRLCSDDKYKISELANYILNHWKTYSDEYVDIYSHTGITCHNTITPIIRKKDDSYEIDLVLRNNKTSELHPDGIFHPHKELHNIKKENIGLIEVLGLAVLPSRLKDELKIIKDYLLNEKDEKFIIEKVPIHINWIKYLKSKYSIFEESTIDKILKYEVGIVFKRVLEDCGVFKHNKTGEEARGRYIESLKKYVGVKNEI</sequence>
<keyword evidence="7 10" id="KW-0548">Nucleotidyltransferase</keyword>
<evidence type="ECO:0000256" key="10">
    <source>
        <dbReference type="HAMAP-Rule" id="MF_00571"/>
    </source>
</evidence>
<dbReference type="NCBIfam" id="NF003629">
    <property type="entry name" value="PRK05270.1-2"/>
    <property type="match status" value="1"/>
</dbReference>
<dbReference type="AlphaFoldDB" id="A0A0M3DIT8"/>
<organism evidence="13 14">
    <name type="scientific">Paraclostridium benzoelyticum</name>
    <dbReference type="NCBI Taxonomy" id="1629550"/>
    <lineage>
        <taxon>Bacteria</taxon>
        <taxon>Bacillati</taxon>
        <taxon>Bacillota</taxon>
        <taxon>Clostridia</taxon>
        <taxon>Peptostreptococcales</taxon>
        <taxon>Peptostreptococcaceae</taxon>
        <taxon>Paraclostridium</taxon>
    </lineage>
</organism>
<dbReference type="Pfam" id="PF01087">
    <property type="entry name" value="GalP_UDP_transf"/>
    <property type="match status" value="1"/>
</dbReference>
<dbReference type="HAMAP" id="MF_00571">
    <property type="entry name" value="GalP_UDP_trans"/>
    <property type="match status" value="1"/>
</dbReference>
<feature type="domain" description="Galactose-1-phosphate uridyl transferase C-terminal" evidence="12">
    <location>
        <begin position="247"/>
        <end position="429"/>
    </location>
</feature>
<gene>
    <name evidence="10" type="primary">galT</name>
    <name evidence="13" type="ORF">VN21_09485</name>
</gene>
<dbReference type="UniPathway" id="UPA00214"/>
<feature type="domain" description="Galactose-1-phosphate uridyl transferase N-terminal" evidence="11">
    <location>
        <begin position="21"/>
        <end position="230"/>
    </location>
</feature>
<keyword evidence="5 10" id="KW-0963">Cytoplasm</keyword>
<evidence type="ECO:0000256" key="5">
    <source>
        <dbReference type="ARBA" id="ARBA00022490"/>
    </source>
</evidence>
<comment type="similarity">
    <text evidence="4 10">Belongs to the galactose-1-phosphate uridylyltransferase type 2 family.</text>
</comment>
<dbReference type="GO" id="GO:0005737">
    <property type="term" value="C:cytoplasm"/>
    <property type="evidence" value="ECO:0007669"/>
    <property type="project" value="UniProtKB-SubCell"/>
</dbReference>
<keyword evidence="8 10" id="KW-0299">Galactose metabolism</keyword>
<dbReference type="Pfam" id="PF02744">
    <property type="entry name" value="GalP_UDP_tr_C"/>
    <property type="match status" value="1"/>
</dbReference>
<keyword evidence="6 10" id="KW-0808">Transferase</keyword>
<reference evidence="13 14" key="1">
    <citation type="submission" date="2015-04" db="EMBL/GenBank/DDBJ databases">
        <title>Microcin producing Clostridium sp. JC272T.</title>
        <authorList>
            <person name="Jyothsna T."/>
            <person name="Sasikala C."/>
            <person name="Ramana C."/>
        </authorList>
    </citation>
    <scope>NUCLEOTIDE SEQUENCE [LARGE SCALE GENOMIC DNA]</scope>
    <source>
        <strain evidence="13 14">JC272</strain>
    </source>
</reference>
<evidence type="ECO:0000256" key="2">
    <source>
        <dbReference type="ARBA" id="ARBA00004496"/>
    </source>
</evidence>
<dbReference type="PANTHER" id="PTHR39191">
    <property type="entry name" value="GALACTOSE-1-PHOSPHATE URIDYLYLTRANSFERASE"/>
    <property type="match status" value="1"/>
</dbReference>
<dbReference type="GO" id="GO:0006012">
    <property type="term" value="P:galactose metabolic process"/>
    <property type="evidence" value="ECO:0007669"/>
    <property type="project" value="UniProtKB-UniRule"/>
</dbReference>
<protein>
    <recommendedName>
        <fullName evidence="10">Galactose-1-phosphate uridylyltransferase</fullName>
        <shortName evidence="10">Gal-1-P uridylyltransferase</shortName>
        <ecNumber evidence="10">2.7.7.12</ecNumber>
    </recommendedName>
    <alternativeName>
        <fullName evidence="10">UDP-glucose--hexose-1-phosphate uridylyltransferase</fullName>
    </alternativeName>
</protein>
<dbReference type="PATRIC" id="fig|1629550.3.peg.1346"/>
<accession>A0A0M3DIT8</accession>
<evidence type="ECO:0000256" key="7">
    <source>
        <dbReference type="ARBA" id="ARBA00022695"/>
    </source>
</evidence>
<comment type="pathway">
    <text evidence="3 10">Carbohydrate metabolism; galactose metabolism.</text>
</comment>
<evidence type="ECO:0000259" key="12">
    <source>
        <dbReference type="Pfam" id="PF02744"/>
    </source>
</evidence>
<comment type="caution">
    <text evidence="13">The sequence shown here is derived from an EMBL/GenBank/DDBJ whole genome shotgun (WGS) entry which is preliminary data.</text>
</comment>
<dbReference type="PROSITE" id="PS01163">
    <property type="entry name" value="GAL_P_UDP_TRANSF_II"/>
    <property type="match status" value="1"/>
</dbReference>
<dbReference type="Proteomes" id="UP000034407">
    <property type="component" value="Unassembled WGS sequence"/>
</dbReference>
<evidence type="ECO:0000259" key="11">
    <source>
        <dbReference type="Pfam" id="PF01087"/>
    </source>
</evidence>
<dbReference type="GO" id="GO:0008108">
    <property type="term" value="F:UDP-glucose:hexose-1-phosphate uridylyltransferase activity"/>
    <property type="evidence" value="ECO:0007669"/>
    <property type="project" value="UniProtKB-UniRule"/>
</dbReference>
<dbReference type="OrthoDB" id="2293at2"/>
<evidence type="ECO:0000256" key="4">
    <source>
        <dbReference type="ARBA" id="ARBA00008706"/>
    </source>
</evidence>
<dbReference type="EMBL" id="LBBT01000201">
    <property type="protein sequence ID" value="KKY01292.1"/>
    <property type="molecule type" value="Genomic_DNA"/>
</dbReference>
<dbReference type="PIRSF" id="PIRSF006005">
    <property type="entry name" value="GalT_BS"/>
    <property type="match status" value="1"/>
</dbReference>
<evidence type="ECO:0000256" key="9">
    <source>
        <dbReference type="ARBA" id="ARBA00023277"/>
    </source>
</evidence>
<dbReference type="InterPro" id="IPR023425">
    <property type="entry name" value="GalP_uridyl_Trfase_II_CS"/>
</dbReference>
<evidence type="ECO:0000256" key="8">
    <source>
        <dbReference type="ARBA" id="ARBA00023144"/>
    </source>
</evidence>
<keyword evidence="9 10" id="KW-0119">Carbohydrate metabolism</keyword>
<keyword evidence="14" id="KW-1185">Reference proteome</keyword>
<name>A0A0M3DIT8_9FIRM</name>
<evidence type="ECO:0000256" key="1">
    <source>
        <dbReference type="ARBA" id="ARBA00001107"/>
    </source>
</evidence>
<dbReference type="InterPro" id="IPR000766">
    <property type="entry name" value="GalP_uridyl_Trfase_II"/>
</dbReference>
<evidence type="ECO:0000313" key="14">
    <source>
        <dbReference type="Proteomes" id="UP000034407"/>
    </source>
</evidence>
<dbReference type="InterPro" id="IPR005849">
    <property type="entry name" value="GalP_Utransf_N"/>
</dbReference>
<dbReference type="PANTHER" id="PTHR39191:SF1">
    <property type="entry name" value="DUF4922 DOMAIN-CONTAINING PROTEIN"/>
    <property type="match status" value="1"/>
</dbReference>
<evidence type="ECO:0000256" key="3">
    <source>
        <dbReference type="ARBA" id="ARBA00004947"/>
    </source>
</evidence>
<evidence type="ECO:0000256" key="6">
    <source>
        <dbReference type="ARBA" id="ARBA00022679"/>
    </source>
</evidence>
<dbReference type="EC" id="2.7.7.12" evidence="10"/>
<comment type="subcellular location">
    <subcellularLocation>
        <location evidence="2 10">Cytoplasm</location>
    </subcellularLocation>
</comment>
<evidence type="ECO:0000313" key="13">
    <source>
        <dbReference type="EMBL" id="KKY01292.1"/>
    </source>
</evidence>
<comment type="catalytic activity">
    <reaction evidence="1 10">
        <text>alpha-D-galactose 1-phosphate + UDP-alpha-D-glucose = alpha-D-glucose 1-phosphate + UDP-alpha-D-galactose</text>
        <dbReference type="Rhea" id="RHEA:13989"/>
        <dbReference type="ChEBI" id="CHEBI:58336"/>
        <dbReference type="ChEBI" id="CHEBI:58601"/>
        <dbReference type="ChEBI" id="CHEBI:58885"/>
        <dbReference type="ChEBI" id="CHEBI:66914"/>
        <dbReference type="EC" id="2.7.7.12"/>
    </reaction>
</comment>